<dbReference type="PANTHER" id="PTHR23513">
    <property type="entry name" value="INTEGRAL MEMBRANE EFFLUX PROTEIN-RELATED"/>
    <property type="match status" value="1"/>
</dbReference>
<feature type="transmembrane region" description="Helical" evidence="7">
    <location>
        <begin position="317"/>
        <end position="340"/>
    </location>
</feature>
<feature type="transmembrane region" description="Helical" evidence="7">
    <location>
        <begin position="352"/>
        <end position="372"/>
    </location>
</feature>
<dbReference type="Pfam" id="PF05977">
    <property type="entry name" value="MFS_3"/>
    <property type="match status" value="1"/>
</dbReference>
<evidence type="ECO:0000256" key="5">
    <source>
        <dbReference type="ARBA" id="ARBA00022989"/>
    </source>
</evidence>
<dbReference type="RefSeq" id="WP_206713691.1">
    <property type="nucleotide sequence ID" value="NZ_CP071091.1"/>
</dbReference>
<feature type="transmembrane region" description="Helical" evidence="7">
    <location>
        <begin position="21"/>
        <end position="45"/>
    </location>
</feature>
<keyword evidence="3" id="KW-1003">Cell membrane</keyword>
<feature type="transmembrane region" description="Helical" evidence="7">
    <location>
        <begin position="378"/>
        <end position="401"/>
    </location>
</feature>
<protein>
    <submittedName>
        <fullName evidence="9">MFS transporter</fullName>
    </submittedName>
</protein>
<dbReference type="EMBL" id="CP071091">
    <property type="protein sequence ID" value="QSQ11952.1"/>
    <property type="molecule type" value="Genomic_DNA"/>
</dbReference>
<keyword evidence="5 7" id="KW-1133">Transmembrane helix</keyword>
<name>A0ABX7MZS8_9BACT</name>
<evidence type="ECO:0000256" key="4">
    <source>
        <dbReference type="ARBA" id="ARBA00022692"/>
    </source>
</evidence>
<dbReference type="PROSITE" id="PS50850">
    <property type="entry name" value="MFS"/>
    <property type="match status" value="1"/>
</dbReference>
<evidence type="ECO:0000313" key="10">
    <source>
        <dbReference type="Proteomes" id="UP000663090"/>
    </source>
</evidence>
<dbReference type="InterPro" id="IPR010290">
    <property type="entry name" value="TM_effector"/>
</dbReference>
<evidence type="ECO:0000256" key="7">
    <source>
        <dbReference type="SAM" id="Phobius"/>
    </source>
</evidence>
<feature type="transmembrane region" description="Helical" evidence="7">
    <location>
        <begin position="230"/>
        <end position="254"/>
    </location>
</feature>
<dbReference type="CDD" id="cd06173">
    <property type="entry name" value="MFS_MefA_like"/>
    <property type="match status" value="1"/>
</dbReference>
<evidence type="ECO:0000256" key="1">
    <source>
        <dbReference type="ARBA" id="ARBA00004651"/>
    </source>
</evidence>
<evidence type="ECO:0000313" key="9">
    <source>
        <dbReference type="EMBL" id="QSQ11952.1"/>
    </source>
</evidence>
<comment type="subcellular location">
    <subcellularLocation>
        <location evidence="1">Cell membrane</location>
        <topology evidence="1">Multi-pass membrane protein</topology>
    </subcellularLocation>
</comment>
<evidence type="ECO:0000256" key="6">
    <source>
        <dbReference type="ARBA" id="ARBA00023136"/>
    </source>
</evidence>
<dbReference type="InterPro" id="IPR020846">
    <property type="entry name" value="MFS_dom"/>
</dbReference>
<evidence type="ECO:0000256" key="2">
    <source>
        <dbReference type="ARBA" id="ARBA00022448"/>
    </source>
</evidence>
<keyword evidence="6 7" id="KW-0472">Membrane</keyword>
<dbReference type="Gene3D" id="1.20.1250.20">
    <property type="entry name" value="MFS general substrate transporter like domains"/>
    <property type="match status" value="1"/>
</dbReference>
<keyword evidence="2" id="KW-0813">Transport</keyword>
<feature type="transmembrane region" description="Helical" evidence="7">
    <location>
        <begin position="57"/>
        <end position="77"/>
    </location>
</feature>
<keyword evidence="10" id="KW-1185">Reference proteome</keyword>
<dbReference type="PANTHER" id="PTHR23513:SF11">
    <property type="entry name" value="STAPHYLOFERRIN A TRANSPORTER"/>
    <property type="match status" value="1"/>
</dbReference>
<sequence>MRALRLPQLSSLRAFEHPGYLAVWLGALISNIGTWMETVSMGVYVTQETGRAEWTGGIVALSFLPSVVLSPLGGALADRFDRRAYVAVGITLQLVLAAVLTVLAFTGKLSVPIVGVVSLLNGCASTLTNPAFSAMLAELVPPRDLHSAMSLNSAQFNLGRIVGPLFAALVLQMGGAPWALFVNTLSFVAVLVALSRVRLPARDAEAKKETLWAGITRGISVARGDEDISLVLWGTLFVAALVAPFIGLVPVFAINVFGQGAAATSLLVACQGAGAVTAAVVVGTLADALGHRRLLGLAATSIGVVSALYWLSPTLTVAAAGIFVLGANYLMLMSGLHAFATSRVPRELQARVSSLYSMVLGGGYAAGVWALGALADRVGVRFVTISASVLFLALVVTLRLLSPRSFAGPQTSQG</sequence>
<reference evidence="9 10" key="1">
    <citation type="submission" date="2021-02" db="EMBL/GenBank/DDBJ databases">
        <title>De Novo genome assembly of isolated myxobacteria.</title>
        <authorList>
            <person name="Stevens D.C."/>
        </authorList>
    </citation>
    <scope>NUCLEOTIDE SEQUENCE [LARGE SCALE GENOMIC DNA]</scope>
    <source>
        <strain evidence="9 10">SCHIC003</strain>
    </source>
</reference>
<feature type="transmembrane region" description="Helical" evidence="7">
    <location>
        <begin position="294"/>
        <end position="311"/>
    </location>
</feature>
<gene>
    <name evidence="9" type="ORF">JY572_26635</name>
</gene>
<accession>A0ABX7MZS8</accession>
<feature type="transmembrane region" description="Helical" evidence="7">
    <location>
        <begin position="180"/>
        <end position="199"/>
    </location>
</feature>
<dbReference type="Proteomes" id="UP000663090">
    <property type="component" value="Chromosome"/>
</dbReference>
<feature type="transmembrane region" description="Helical" evidence="7">
    <location>
        <begin position="260"/>
        <end position="282"/>
    </location>
</feature>
<proteinExistence type="predicted"/>
<organism evidence="9 10">
    <name type="scientific">Myxococcus landrumensis</name>
    <dbReference type="NCBI Taxonomy" id="2813577"/>
    <lineage>
        <taxon>Bacteria</taxon>
        <taxon>Pseudomonadati</taxon>
        <taxon>Myxococcota</taxon>
        <taxon>Myxococcia</taxon>
        <taxon>Myxococcales</taxon>
        <taxon>Cystobacterineae</taxon>
        <taxon>Myxococcaceae</taxon>
        <taxon>Myxococcus</taxon>
    </lineage>
</organism>
<feature type="transmembrane region" description="Helical" evidence="7">
    <location>
        <begin position="84"/>
        <end position="105"/>
    </location>
</feature>
<evidence type="ECO:0000256" key="3">
    <source>
        <dbReference type="ARBA" id="ARBA00022475"/>
    </source>
</evidence>
<dbReference type="SUPFAM" id="SSF103473">
    <property type="entry name" value="MFS general substrate transporter"/>
    <property type="match status" value="1"/>
</dbReference>
<evidence type="ECO:0000259" key="8">
    <source>
        <dbReference type="PROSITE" id="PS50850"/>
    </source>
</evidence>
<feature type="domain" description="Major facilitator superfamily (MFS) profile" evidence="8">
    <location>
        <begin position="19"/>
        <end position="405"/>
    </location>
</feature>
<keyword evidence="4 7" id="KW-0812">Transmembrane</keyword>
<dbReference type="InterPro" id="IPR036259">
    <property type="entry name" value="MFS_trans_sf"/>
</dbReference>